<accession>A0A844ZH87</accession>
<sequence length="162" mass="18964">MSDVTAYHRHCNTDAVLHYLGGPTSKRHVRDEVAWFRWHQRSRGFTFWVVERKRDKALLGFCGIIRVPDQGSAVYGELEIGWRIRSDMWRRGYAFEAATGVIQLARATLAEERLVARIAADNRASWRLARKLGMRHEKRLDYVDDSDGMRYHIYALDNRKGR</sequence>
<dbReference type="GO" id="GO:0016747">
    <property type="term" value="F:acyltransferase activity, transferring groups other than amino-acyl groups"/>
    <property type="evidence" value="ECO:0007669"/>
    <property type="project" value="InterPro"/>
</dbReference>
<dbReference type="Pfam" id="PF13302">
    <property type="entry name" value="Acetyltransf_3"/>
    <property type="match status" value="1"/>
</dbReference>
<dbReference type="EMBL" id="WTYW01000003">
    <property type="protein sequence ID" value="MXO86506.1"/>
    <property type="molecule type" value="Genomic_DNA"/>
</dbReference>
<proteinExistence type="predicted"/>
<keyword evidence="3" id="KW-1185">Reference proteome</keyword>
<evidence type="ECO:0000313" key="2">
    <source>
        <dbReference type="EMBL" id="MXO86506.1"/>
    </source>
</evidence>
<feature type="domain" description="N-acetyltransferase" evidence="1">
    <location>
        <begin position="1"/>
        <end position="154"/>
    </location>
</feature>
<dbReference type="OrthoDB" id="6293260at2"/>
<dbReference type="InterPro" id="IPR051531">
    <property type="entry name" value="N-acetyltransferase"/>
</dbReference>
<comment type="caution">
    <text evidence="2">The sequence shown here is derived from an EMBL/GenBank/DDBJ whole genome shotgun (WGS) entry which is preliminary data.</text>
</comment>
<protein>
    <submittedName>
        <fullName evidence="2">GNAT family N-acetyltransferase</fullName>
    </submittedName>
</protein>
<keyword evidence="2" id="KW-0808">Transferase</keyword>
<gene>
    <name evidence="2" type="ORF">GRI38_10765</name>
</gene>
<name>A0A844ZH87_9SPHN</name>
<dbReference type="Proteomes" id="UP000433104">
    <property type="component" value="Unassembled WGS sequence"/>
</dbReference>
<dbReference type="Gene3D" id="3.40.630.30">
    <property type="match status" value="1"/>
</dbReference>
<dbReference type="SUPFAM" id="SSF55729">
    <property type="entry name" value="Acyl-CoA N-acyltransferases (Nat)"/>
    <property type="match status" value="1"/>
</dbReference>
<dbReference type="PROSITE" id="PS51186">
    <property type="entry name" value="GNAT"/>
    <property type="match status" value="1"/>
</dbReference>
<evidence type="ECO:0000259" key="1">
    <source>
        <dbReference type="PROSITE" id="PS51186"/>
    </source>
</evidence>
<dbReference type="InterPro" id="IPR000182">
    <property type="entry name" value="GNAT_dom"/>
</dbReference>
<dbReference type="PANTHER" id="PTHR43792:SF1">
    <property type="entry name" value="N-ACETYLTRANSFERASE DOMAIN-CONTAINING PROTEIN"/>
    <property type="match status" value="1"/>
</dbReference>
<reference evidence="2 3" key="1">
    <citation type="submission" date="2019-12" db="EMBL/GenBank/DDBJ databases">
        <title>Genomic-based taxomic classification of the family Erythrobacteraceae.</title>
        <authorList>
            <person name="Xu L."/>
        </authorList>
    </citation>
    <scope>NUCLEOTIDE SEQUENCE [LARGE SCALE GENOMIC DNA]</scope>
    <source>
        <strain evidence="2 3">MCCC 1A09962</strain>
    </source>
</reference>
<dbReference type="AlphaFoldDB" id="A0A844ZH87"/>
<organism evidence="2 3">
    <name type="scientific">Parapontixanthobacter aurantiacus</name>
    <dbReference type="NCBI Taxonomy" id="1463599"/>
    <lineage>
        <taxon>Bacteria</taxon>
        <taxon>Pseudomonadati</taxon>
        <taxon>Pseudomonadota</taxon>
        <taxon>Alphaproteobacteria</taxon>
        <taxon>Sphingomonadales</taxon>
        <taxon>Erythrobacteraceae</taxon>
        <taxon>Parapontixanthobacter</taxon>
    </lineage>
</organism>
<dbReference type="InterPro" id="IPR016181">
    <property type="entry name" value="Acyl_CoA_acyltransferase"/>
</dbReference>
<dbReference type="PANTHER" id="PTHR43792">
    <property type="entry name" value="GNAT FAMILY, PUTATIVE (AFU_ORTHOLOGUE AFUA_3G00765)-RELATED-RELATED"/>
    <property type="match status" value="1"/>
</dbReference>
<evidence type="ECO:0000313" key="3">
    <source>
        <dbReference type="Proteomes" id="UP000433104"/>
    </source>
</evidence>